<dbReference type="InterPro" id="IPR029063">
    <property type="entry name" value="SAM-dependent_MTases_sf"/>
</dbReference>
<dbReference type="STRING" id="246191.SAMN05660337_1259"/>
<keyword evidence="2" id="KW-0808">Transferase</keyword>
<dbReference type="OrthoDB" id="9810122at2"/>
<dbReference type="GO" id="GO:0006888">
    <property type="term" value="P:endoplasmic reticulum to Golgi vesicle-mediated transport"/>
    <property type="evidence" value="ECO:0007669"/>
    <property type="project" value="TreeGrafter"/>
</dbReference>
<dbReference type="InterPro" id="IPR006342">
    <property type="entry name" value="FkbM_mtfrase"/>
</dbReference>
<evidence type="ECO:0000259" key="1">
    <source>
        <dbReference type="Pfam" id="PF05050"/>
    </source>
</evidence>
<dbReference type="GO" id="GO:0008168">
    <property type="term" value="F:methyltransferase activity"/>
    <property type="evidence" value="ECO:0007669"/>
    <property type="project" value="UniProtKB-KW"/>
</dbReference>
<dbReference type="Proteomes" id="UP000199053">
    <property type="component" value="Unassembled WGS sequence"/>
</dbReference>
<dbReference type="Pfam" id="PF05050">
    <property type="entry name" value="Methyltransf_21"/>
    <property type="match status" value="1"/>
</dbReference>
<dbReference type="PANTHER" id="PTHR34009:SF2">
    <property type="entry name" value="PROTEIN STAR"/>
    <property type="match status" value="1"/>
</dbReference>
<dbReference type="PANTHER" id="PTHR34009">
    <property type="entry name" value="PROTEIN STAR"/>
    <property type="match status" value="1"/>
</dbReference>
<evidence type="ECO:0000313" key="3">
    <source>
        <dbReference type="Proteomes" id="UP000199053"/>
    </source>
</evidence>
<dbReference type="GO" id="GO:0032259">
    <property type="term" value="P:methylation"/>
    <property type="evidence" value="ECO:0007669"/>
    <property type="project" value="UniProtKB-KW"/>
</dbReference>
<dbReference type="GO" id="GO:0005886">
    <property type="term" value="C:plasma membrane"/>
    <property type="evidence" value="ECO:0007669"/>
    <property type="project" value="TreeGrafter"/>
</dbReference>
<keyword evidence="3" id="KW-1185">Reference proteome</keyword>
<dbReference type="SUPFAM" id="SSF53335">
    <property type="entry name" value="S-adenosyl-L-methionine-dependent methyltransferases"/>
    <property type="match status" value="1"/>
</dbReference>
<dbReference type="EMBL" id="FNGA01000002">
    <property type="protein sequence ID" value="SDK79418.1"/>
    <property type="molecule type" value="Genomic_DNA"/>
</dbReference>
<dbReference type="RefSeq" id="WP_092159356.1">
    <property type="nucleotide sequence ID" value="NZ_FNGA01000002.1"/>
</dbReference>
<accession>A0A1G9ETQ6</accession>
<keyword evidence="2" id="KW-0489">Methyltransferase</keyword>
<dbReference type="GO" id="GO:0005737">
    <property type="term" value="C:cytoplasm"/>
    <property type="evidence" value="ECO:0007669"/>
    <property type="project" value="GOC"/>
</dbReference>
<dbReference type="Gene3D" id="3.40.50.150">
    <property type="entry name" value="Vaccinia Virus protein VP39"/>
    <property type="match status" value="1"/>
</dbReference>
<dbReference type="InterPro" id="IPR053202">
    <property type="entry name" value="EGF_Rcpt_Signaling_Reg"/>
</dbReference>
<dbReference type="NCBIfam" id="TIGR01444">
    <property type="entry name" value="fkbM_fam"/>
    <property type="match status" value="1"/>
</dbReference>
<evidence type="ECO:0000313" key="2">
    <source>
        <dbReference type="EMBL" id="SDK79418.1"/>
    </source>
</evidence>
<gene>
    <name evidence="2" type="ORF">SAMN05660337_1259</name>
</gene>
<feature type="domain" description="Methyltransferase FkbM" evidence="1">
    <location>
        <begin position="55"/>
        <end position="217"/>
    </location>
</feature>
<dbReference type="AlphaFoldDB" id="A0A1G9ETQ6"/>
<proteinExistence type="predicted"/>
<sequence length="271" mass="30345">MSSLPITAAPETALDIAREILDRVARGCMISYAQNFEDVILARAFKNQEKGIYIDVGAYHPTRNSVTEHFYKSGWHGVNIDLDPVNMAQFDETRSRDTNLCLAVSCKEGSAIAYVHAGSSRSTLAKHMGDNYRARGVNIAEKDVETRCLSSLFADLKGQTVDFLKIDVEGAEADVINGNDWRAQRPRVVVVEATYPETAIPNWDQWEDVLLSANYQFAYFDGLNRFYVRDEDSALLPAFELPPNYFDNFVRADAVFMAQALIKQSVAILDV</sequence>
<dbReference type="GO" id="GO:0016197">
    <property type="term" value="P:endosomal transport"/>
    <property type="evidence" value="ECO:0007669"/>
    <property type="project" value="TreeGrafter"/>
</dbReference>
<protein>
    <submittedName>
        <fullName evidence="2">Methyltransferase, FkbM family</fullName>
    </submittedName>
</protein>
<reference evidence="3" key="1">
    <citation type="submission" date="2016-10" db="EMBL/GenBank/DDBJ databases">
        <authorList>
            <person name="Varghese N."/>
            <person name="Submissions S."/>
        </authorList>
    </citation>
    <scope>NUCLEOTIDE SEQUENCE [LARGE SCALE GENOMIC DNA]</scope>
    <source>
        <strain evidence="3">DSM 16995</strain>
    </source>
</reference>
<name>A0A1G9ETQ6_9BACT</name>
<organism evidence="2 3">
    <name type="scientific">Maridesulfovibrio ferrireducens</name>
    <dbReference type="NCBI Taxonomy" id="246191"/>
    <lineage>
        <taxon>Bacteria</taxon>
        <taxon>Pseudomonadati</taxon>
        <taxon>Thermodesulfobacteriota</taxon>
        <taxon>Desulfovibrionia</taxon>
        <taxon>Desulfovibrionales</taxon>
        <taxon>Desulfovibrionaceae</taxon>
        <taxon>Maridesulfovibrio</taxon>
    </lineage>
</organism>